<dbReference type="GO" id="GO:0003700">
    <property type="term" value="F:DNA-binding transcription factor activity"/>
    <property type="evidence" value="ECO:0007669"/>
    <property type="project" value="InterPro"/>
</dbReference>
<dbReference type="InterPro" id="IPR050313">
    <property type="entry name" value="Carb_Metab_HTH_regulators"/>
</dbReference>
<dbReference type="GO" id="GO:0003677">
    <property type="term" value="F:DNA binding"/>
    <property type="evidence" value="ECO:0007669"/>
    <property type="project" value="UniProtKB-KW"/>
</dbReference>
<dbReference type="SUPFAM" id="SSF100950">
    <property type="entry name" value="NagB/RpiA/CoA transferase-like"/>
    <property type="match status" value="1"/>
</dbReference>
<proteinExistence type="predicted"/>
<dbReference type="SMART" id="SM01134">
    <property type="entry name" value="DeoRC"/>
    <property type="match status" value="1"/>
</dbReference>
<reference evidence="5 6" key="1">
    <citation type="submission" date="2017-01" db="EMBL/GenBank/DDBJ databases">
        <title>Genome analysis of Paenibacillus selenitrireducens ES3-24.</title>
        <authorList>
            <person name="Xu D."/>
            <person name="Yao R."/>
            <person name="Zheng S."/>
        </authorList>
    </citation>
    <scope>NUCLEOTIDE SEQUENCE [LARGE SCALE GENOMIC DNA]</scope>
    <source>
        <strain evidence="5 6">ES3-24</strain>
    </source>
</reference>
<dbReference type="InterPro" id="IPR036390">
    <property type="entry name" value="WH_DNA-bd_sf"/>
</dbReference>
<evidence type="ECO:0000259" key="4">
    <source>
        <dbReference type="PROSITE" id="PS51000"/>
    </source>
</evidence>
<dbReference type="EMBL" id="MSZX01000008">
    <property type="protein sequence ID" value="OPA75523.1"/>
    <property type="molecule type" value="Genomic_DNA"/>
</dbReference>
<dbReference type="PANTHER" id="PTHR30363">
    <property type="entry name" value="HTH-TYPE TRANSCRIPTIONAL REGULATOR SRLR-RELATED"/>
    <property type="match status" value="1"/>
</dbReference>
<evidence type="ECO:0000256" key="1">
    <source>
        <dbReference type="ARBA" id="ARBA00023015"/>
    </source>
</evidence>
<dbReference type="STRING" id="1324314.BVG16_19430"/>
<dbReference type="InterPro" id="IPR018356">
    <property type="entry name" value="Tscrpt_reg_HTH_DeoR_CS"/>
</dbReference>
<dbReference type="PANTHER" id="PTHR30363:SF51">
    <property type="entry name" value="HTH-TYPE TRANSCRIPTIONAL REPRESSOR GLCR"/>
    <property type="match status" value="1"/>
</dbReference>
<keyword evidence="6" id="KW-1185">Reference proteome</keyword>
<dbReference type="RefSeq" id="WP_078500723.1">
    <property type="nucleotide sequence ID" value="NZ_MSZX01000008.1"/>
</dbReference>
<keyword evidence="2" id="KW-0238">DNA-binding</keyword>
<keyword evidence="3" id="KW-0804">Transcription</keyword>
<dbReference type="Gene3D" id="1.10.10.10">
    <property type="entry name" value="Winged helix-like DNA-binding domain superfamily/Winged helix DNA-binding domain"/>
    <property type="match status" value="1"/>
</dbReference>
<dbReference type="PRINTS" id="PR00037">
    <property type="entry name" value="HTHLACR"/>
</dbReference>
<name>A0A1T2X7G4_9BACL</name>
<feature type="domain" description="HTH deoR-type" evidence="4">
    <location>
        <begin position="3"/>
        <end position="58"/>
    </location>
</feature>
<evidence type="ECO:0000313" key="6">
    <source>
        <dbReference type="Proteomes" id="UP000190188"/>
    </source>
</evidence>
<keyword evidence="1" id="KW-0805">Transcription regulation</keyword>
<evidence type="ECO:0000313" key="5">
    <source>
        <dbReference type="EMBL" id="OPA75523.1"/>
    </source>
</evidence>
<dbReference type="Gene3D" id="3.40.50.1360">
    <property type="match status" value="1"/>
</dbReference>
<evidence type="ECO:0000256" key="3">
    <source>
        <dbReference type="ARBA" id="ARBA00023163"/>
    </source>
</evidence>
<dbReference type="Proteomes" id="UP000190188">
    <property type="component" value="Unassembled WGS sequence"/>
</dbReference>
<gene>
    <name evidence="5" type="ORF">BVG16_19430</name>
</gene>
<organism evidence="5 6">
    <name type="scientific">Paenibacillus selenitireducens</name>
    <dbReference type="NCBI Taxonomy" id="1324314"/>
    <lineage>
        <taxon>Bacteria</taxon>
        <taxon>Bacillati</taxon>
        <taxon>Bacillota</taxon>
        <taxon>Bacilli</taxon>
        <taxon>Bacillales</taxon>
        <taxon>Paenibacillaceae</taxon>
        <taxon>Paenibacillus</taxon>
    </lineage>
</organism>
<dbReference type="PROSITE" id="PS51000">
    <property type="entry name" value="HTH_DEOR_2"/>
    <property type="match status" value="1"/>
</dbReference>
<dbReference type="OrthoDB" id="9798651at2"/>
<dbReference type="PROSITE" id="PS00894">
    <property type="entry name" value="HTH_DEOR_1"/>
    <property type="match status" value="1"/>
</dbReference>
<dbReference type="InterPro" id="IPR001034">
    <property type="entry name" value="DeoR_HTH"/>
</dbReference>
<evidence type="ECO:0000256" key="2">
    <source>
        <dbReference type="ARBA" id="ARBA00023125"/>
    </source>
</evidence>
<dbReference type="InterPro" id="IPR037171">
    <property type="entry name" value="NagB/RpiA_transferase-like"/>
</dbReference>
<comment type="caution">
    <text evidence="5">The sequence shown here is derived from an EMBL/GenBank/DDBJ whole genome shotgun (WGS) entry which is preliminary data.</text>
</comment>
<accession>A0A1T2X7G4</accession>
<dbReference type="AlphaFoldDB" id="A0A1T2X7G4"/>
<dbReference type="InterPro" id="IPR036388">
    <property type="entry name" value="WH-like_DNA-bd_sf"/>
</dbReference>
<sequence length="257" mass="28856">MDQTQRLARILEILEDRKQLSQEELALMFSISKDTARRDILALTEQGLVDRIRGGISLPVMKAQIASYTDRLVNHATEKQDIAAKAVELIPNGATIMLDVSTTVHFISKQLTQTGLLVVTHSIDNAISVSTRHQDNKVYLLGGYFNPDSHLLYGSSIGEQLHQFYFDYAFIGASGITEDGLFYSELEDIQVKKSILEHSKRVCLVVDASKTNQTSSFKISFEGIDLLITNQRLPSAIQEKLDLYRIEVILTSEEEHL</sequence>
<dbReference type="SUPFAM" id="SSF46785">
    <property type="entry name" value="Winged helix' DNA-binding domain"/>
    <property type="match status" value="1"/>
</dbReference>
<dbReference type="SMART" id="SM00420">
    <property type="entry name" value="HTH_DEOR"/>
    <property type="match status" value="1"/>
</dbReference>
<dbReference type="Pfam" id="PF00455">
    <property type="entry name" value="DeoRC"/>
    <property type="match status" value="1"/>
</dbReference>
<dbReference type="InterPro" id="IPR014036">
    <property type="entry name" value="DeoR-like_C"/>
</dbReference>
<protein>
    <submittedName>
        <fullName evidence="5">DeoR family transcriptional regulator</fullName>
    </submittedName>
</protein>
<dbReference type="Pfam" id="PF08220">
    <property type="entry name" value="HTH_DeoR"/>
    <property type="match status" value="1"/>
</dbReference>